<dbReference type="Ensembl" id="ENSSGRT00000022477.1">
    <property type="protein sequence ID" value="ENSSGRP00000020819.1"/>
    <property type="gene ID" value="ENSSGRG00000009080.1"/>
</dbReference>
<reference evidence="4" key="2">
    <citation type="submission" date="2025-09" db="UniProtKB">
        <authorList>
            <consortium name="Ensembl"/>
        </authorList>
    </citation>
    <scope>IDENTIFICATION</scope>
</reference>
<feature type="region of interest" description="Disordered" evidence="2">
    <location>
        <begin position="525"/>
        <end position="547"/>
    </location>
</feature>
<dbReference type="OMA" id="HKESFFY"/>
<name>A0A672LBK5_SINGR</name>
<protein>
    <submittedName>
        <fullName evidence="4">Cytoplasmic FMR1-interacting protein 1 homolog</fullName>
    </submittedName>
</protein>
<dbReference type="Proteomes" id="UP000472262">
    <property type="component" value="Unassembled WGS sequence"/>
</dbReference>
<reference evidence="4" key="1">
    <citation type="submission" date="2025-08" db="UniProtKB">
        <authorList>
            <consortium name="Ensembl"/>
        </authorList>
    </citation>
    <scope>IDENTIFICATION</scope>
</reference>
<dbReference type="InParanoid" id="A0A672LBK5"/>
<proteinExistence type="inferred from homology"/>
<dbReference type="PIRSF" id="PIRSF008153">
    <property type="entry name" value="FMR1_interacting"/>
    <property type="match status" value="1"/>
</dbReference>
<dbReference type="InterPro" id="IPR009828">
    <property type="entry name" value="CYRIA/CYRIB_Rac1-bd"/>
</dbReference>
<gene>
    <name evidence="4" type="primary">cyfip1</name>
</gene>
<dbReference type="GO" id="GO:0005737">
    <property type="term" value="C:cytoplasm"/>
    <property type="evidence" value="ECO:0007669"/>
    <property type="project" value="UniProtKB-ARBA"/>
</dbReference>
<dbReference type="InterPro" id="IPR008081">
    <property type="entry name" value="Cytoplasmic_FMR1-int"/>
</dbReference>
<accession>A0A672LBK5</accession>
<evidence type="ECO:0000256" key="2">
    <source>
        <dbReference type="SAM" id="MobiDB-lite"/>
    </source>
</evidence>
<comment type="similarity">
    <text evidence="1">Belongs to the CYFIP family.</text>
</comment>
<evidence type="ECO:0000313" key="5">
    <source>
        <dbReference type="Proteomes" id="UP000472262"/>
    </source>
</evidence>
<dbReference type="PRINTS" id="PR01698">
    <property type="entry name" value="CYTOFMRPINTP"/>
</dbReference>
<dbReference type="GO" id="GO:0030833">
    <property type="term" value="P:regulation of actin filament polymerization"/>
    <property type="evidence" value="ECO:0007669"/>
    <property type="project" value="InterPro"/>
</dbReference>
<evidence type="ECO:0000256" key="1">
    <source>
        <dbReference type="ARBA" id="ARBA00025790"/>
    </source>
</evidence>
<feature type="domain" description="CYRIA/CYRIB Rac1 binding" evidence="3">
    <location>
        <begin position="64"/>
        <end position="268"/>
    </location>
</feature>
<evidence type="ECO:0000259" key="3">
    <source>
        <dbReference type="Pfam" id="PF07159"/>
    </source>
</evidence>
<dbReference type="AlphaFoldDB" id="A0A672LBK5"/>
<dbReference type="PANTHER" id="PTHR12195">
    <property type="entry name" value="CYTOPLASMIC FMR1-INTERACTING PROTEIN-RELATED"/>
    <property type="match status" value="1"/>
</dbReference>
<organism evidence="4 5">
    <name type="scientific">Sinocyclocheilus grahami</name>
    <name type="common">Dianchi golden-line fish</name>
    <name type="synonym">Barbus grahami</name>
    <dbReference type="NCBI Taxonomy" id="75366"/>
    <lineage>
        <taxon>Eukaryota</taxon>
        <taxon>Metazoa</taxon>
        <taxon>Chordata</taxon>
        <taxon>Craniata</taxon>
        <taxon>Vertebrata</taxon>
        <taxon>Euteleostomi</taxon>
        <taxon>Actinopterygii</taxon>
        <taxon>Neopterygii</taxon>
        <taxon>Teleostei</taxon>
        <taxon>Ostariophysi</taxon>
        <taxon>Cypriniformes</taxon>
        <taxon>Cyprinidae</taxon>
        <taxon>Cyprininae</taxon>
        <taxon>Sinocyclocheilus</taxon>
    </lineage>
</organism>
<keyword evidence="5" id="KW-1185">Reference proteome</keyword>
<dbReference type="GO" id="GO:0031267">
    <property type="term" value="F:small GTPase binding"/>
    <property type="evidence" value="ECO:0007669"/>
    <property type="project" value="InterPro"/>
</dbReference>
<dbReference type="Pfam" id="PF05994">
    <property type="entry name" value="FragX_IP"/>
    <property type="match status" value="2"/>
</dbReference>
<evidence type="ECO:0000313" key="4">
    <source>
        <dbReference type="Ensembl" id="ENSSGRP00000020819.1"/>
    </source>
</evidence>
<dbReference type="Pfam" id="PF07159">
    <property type="entry name" value="CYRIA-B_Rac1-bd"/>
    <property type="match status" value="1"/>
</dbReference>
<sequence>MASTVTLEDALSNVDLLEELPLPDQQPCIEPLPSSLIYQPNFNTNFEDRNAFVTGIARYIEQATVHSGMNEMLEEGQEYAVMLYTWRSCSRAIPQVKCNEQPNRVEIYEKTVEVLEPEVTKLMNFMYFQRTAIDRFCGEMRRLCHAERRKDFVSEAYLLTLGKFINMFAVLDELKNMKCSVKNDHSAYKRAAQFLRKMSEPSSIQESQNLSMFLANHNKITQSLQQQLEVISGYDELLADIVNLCVDYYENKMYLTPIEKHMLLKVMGFGLYLMDGTNSNIYKLDAKKRINLTKIDKFFKQLQVVPLFGDMQIELARYIKTSAHYEENKSRWSCTSAGSSPQYNICEQMIQIREDHMRFISELARYSNSEVVTGSGRQEAQKTDFEYRKLFDLALQGLQLLSQWSAQVMEVYSWKLVHPTDKYSNKECPDNAEEYERATRYNYTSEEKFALVEVIAMIKGLQVLMGRMESVFNHAIRHTIYSALQDFAQVTLREPLRQAIKRKKNVIQSILQAIRKTICDWETGREPHNDPALRGEKDPKGGFDIKVPRRAVGPSTTQLYMVRTMLESLVADKSGSKKTLRSSLEGPTILDIEKFHRESFFYTHLLNFSGKEQAKWQFTPIYEDGEKTAMFQIHLKQRFLFAAVKKHVICKLTITSRRQPNNTKMVRFLKQFSPLFRFVRTVLPFSQEFQRDKPPNAQPQYLYGSKTLNLAYSSIYSLYRNFVGPPHIKAICRLLGYQGIAVVMEELLKVVKSLLQGTILQYVKTLMEVMPKICRLPRHEYGSPGILEFFHHQLKDIVEYAELKTVCFQNLREVGNALLFCLLSEQSLSQEEVCDLLHAAPFQNILPRVHVKEGERLDAKMKRLEAKYTALHMVPLIERLGTPQQIAIAREGDLLTKERLCCGLSIFEVILTRIRGYLDDPIWRGPLPSNGVMHVDECVEFHRLWSAMQFVYCIPVGAHEFTVEQCFGDGLNWAGCMIITLLGQHRRFDILDFSYHLLKVQKHDGKDEIIKSVPLKKMVDRIRKFQILNDEIFAILNKYLKSGDGENMPVEHVRCFQPPIHQSLASN</sequence>